<feature type="domain" description="Outer membrane protein beta-barrel" evidence="2">
    <location>
        <begin position="370"/>
        <end position="742"/>
    </location>
</feature>
<dbReference type="Pfam" id="PF13620">
    <property type="entry name" value="CarboxypepD_reg"/>
    <property type="match status" value="1"/>
</dbReference>
<name>A0ABR8Y639_9BACT</name>
<reference evidence="3 4" key="1">
    <citation type="submission" date="2020-08" db="EMBL/GenBank/DDBJ databases">
        <title>A Genomic Blueprint of the Chicken Gut Microbiome.</title>
        <authorList>
            <person name="Gilroy R."/>
            <person name="Ravi A."/>
            <person name="Getino M."/>
            <person name="Pursley I."/>
            <person name="Horton D.L."/>
            <person name="Alikhan N.-F."/>
            <person name="Baker D."/>
            <person name="Gharbi K."/>
            <person name="Hall N."/>
            <person name="Watson M."/>
            <person name="Adriaenssens E.M."/>
            <person name="Foster-Nyarko E."/>
            <person name="Jarju S."/>
            <person name="Secka A."/>
            <person name="Antonio M."/>
            <person name="Oren A."/>
            <person name="Chaudhuri R."/>
            <person name="La Ragione R.M."/>
            <person name="Hildebrand F."/>
            <person name="Pallen M.J."/>
        </authorList>
    </citation>
    <scope>NUCLEOTIDE SEQUENCE [LARGE SCALE GENOMIC DNA]</scope>
    <source>
        <strain evidence="3 4">Sa1CVN1</strain>
    </source>
</reference>
<dbReference type="RefSeq" id="WP_191763133.1">
    <property type="nucleotide sequence ID" value="NZ_JACSPP010000008.1"/>
</dbReference>
<evidence type="ECO:0000259" key="2">
    <source>
        <dbReference type="Pfam" id="PF14905"/>
    </source>
</evidence>
<comment type="caution">
    <text evidence="3">The sequence shown here is derived from an EMBL/GenBank/DDBJ whole genome shotgun (WGS) entry which is preliminary data.</text>
</comment>
<dbReference type="SUPFAM" id="SSF49464">
    <property type="entry name" value="Carboxypeptidase regulatory domain-like"/>
    <property type="match status" value="1"/>
</dbReference>
<organism evidence="3 4">
    <name type="scientific">Phocaeicola intestinalis</name>
    <dbReference type="NCBI Taxonomy" id="2762212"/>
    <lineage>
        <taxon>Bacteria</taxon>
        <taxon>Pseudomonadati</taxon>
        <taxon>Bacteroidota</taxon>
        <taxon>Bacteroidia</taxon>
        <taxon>Bacteroidales</taxon>
        <taxon>Bacteroidaceae</taxon>
        <taxon>Phocaeicola</taxon>
    </lineage>
</organism>
<dbReference type="Pfam" id="PF14905">
    <property type="entry name" value="OMP_b-brl_3"/>
    <property type="match status" value="1"/>
</dbReference>
<feature type="signal peptide" evidence="1">
    <location>
        <begin position="1"/>
        <end position="20"/>
    </location>
</feature>
<evidence type="ECO:0000256" key="1">
    <source>
        <dbReference type="SAM" id="SignalP"/>
    </source>
</evidence>
<dbReference type="InterPro" id="IPR008969">
    <property type="entry name" value="CarboxyPept-like_regulatory"/>
</dbReference>
<sequence>MMKRMIFTAMLLHCVCAGIGADSLTGKVTDEAHRGVAYANVVLLALPDSVFVAGTVSDADGCFMLEASALGEGLLRFSCLGYHSCTVPASGFTGEVTLREESVRLQGVEVVAERPVHQQKDGALLTRVEGTTLSQYHRINDMLAVLPGMTFTVSGGVEVFGLGTPVIYINNRKARADELQQLTPQDIRSVELITNPGARYDAEGKAVLKVYTLRRDDGHALLAEHVSEQGRRYSDYETLRYDYWNRKLHVSAYYQYADYRSVVNQPQSHELALGDSLYLYRNPDQGDRRDTKQHTWYANADYELTARHVIGAKVEGTHTRDYTFRTGNLAYGWSHAPLAEKDIDNDYLNRTDVYHANLFHNADWSDRLSSALNLDFVYNRNRYRQATAETSSGEWLETESRGKGNLSIASGQLAFDYRPASGVQVGFGSDVSRVHTHNELQSRADNVAASLYDEDEVRAAAFADVSAEAGDFSFRAGVRYEYMQMKFRDRLDASGNLTHRFHNVYPSASVSYKRNGWSQTLSFSSRTTRPSFRQLSNAVYYSNEFMYQRGNPLLLPATAYKLEWSISHKPFYFSASYTYEKNHLSTCHEEEAGNRIISTFCNYRRIQYLKATLNIQKTFGIWHPSLTLGISQPFFEVMYRGEPLAYNSPNCTAALNQQFTFRKDYLLSVYYAFYSGGDLGSVSIRPYQMLNLELQKDFFEKRFSVSLKAYDLLHTMKFREEQREGNLRFTQTEDYQLWNFSVSLVFRFNQLKNTYRGKNSSASDMERM</sequence>
<proteinExistence type="predicted"/>
<evidence type="ECO:0000313" key="4">
    <source>
        <dbReference type="Proteomes" id="UP000620874"/>
    </source>
</evidence>
<keyword evidence="4" id="KW-1185">Reference proteome</keyword>
<evidence type="ECO:0000313" key="3">
    <source>
        <dbReference type="EMBL" id="MBD8039666.1"/>
    </source>
</evidence>
<dbReference type="EMBL" id="JACSPP010000008">
    <property type="protein sequence ID" value="MBD8039666.1"/>
    <property type="molecule type" value="Genomic_DNA"/>
</dbReference>
<gene>
    <name evidence="3" type="ORF">H9625_04255</name>
</gene>
<keyword evidence="1" id="KW-0732">Signal</keyword>
<accession>A0ABR8Y639</accession>
<feature type="chain" id="PRO_5047524566" evidence="1">
    <location>
        <begin position="21"/>
        <end position="768"/>
    </location>
</feature>
<dbReference type="Proteomes" id="UP000620874">
    <property type="component" value="Unassembled WGS sequence"/>
</dbReference>
<dbReference type="SUPFAM" id="SSF56935">
    <property type="entry name" value="Porins"/>
    <property type="match status" value="1"/>
</dbReference>
<protein>
    <submittedName>
        <fullName evidence="3">Outer membrane beta-barrel protein</fullName>
    </submittedName>
</protein>
<dbReference type="InterPro" id="IPR041700">
    <property type="entry name" value="OMP_b-brl_3"/>
</dbReference>